<accession>V4LQ37</accession>
<dbReference type="PANTHER" id="PTHR33356">
    <property type="entry name" value="TIP41-LIKE PROTEIN"/>
    <property type="match status" value="1"/>
</dbReference>
<dbReference type="PANTHER" id="PTHR33356:SF15">
    <property type="entry name" value="DUF4005 DOMAIN-CONTAINING PROTEIN"/>
    <property type="match status" value="1"/>
</dbReference>
<dbReference type="Gramene" id="ESQ52680">
    <property type="protein sequence ID" value="ESQ52680"/>
    <property type="gene ID" value="EUTSA_v100179470mg"/>
</dbReference>
<organism evidence="1 2">
    <name type="scientific">Eutrema salsugineum</name>
    <name type="common">Saltwater cress</name>
    <name type="synonym">Sisymbrium salsugineum</name>
    <dbReference type="NCBI Taxonomy" id="72664"/>
    <lineage>
        <taxon>Eukaryota</taxon>
        <taxon>Viridiplantae</taxon>
        <taxon>Streptophyta</taxon>
        <taxon>Embryophyta</taxon>
        <taxon>Tracheophyta</taxon>
        <taxon>Spermatophyta</taxon>
        <taxon>Magnoliopsida</taxon>
        <taxon>eudicotyledons</taxon>
        <taxon>Gunneridae</taxon>
        <taxon>Pentapetalae</taxon>
        <taxon>rosids</taxon>
        <taxon>malvids</taxon>
        <taxon>Brassicales</taxon>
        <taxon>Brassicaceae</taxon>
        <taxon>Eutremeae</taxon>
        <taxon>Eutrema</taxon>
    </lineage>
</organism>
<dbReference type="KEGG" id="eus:EUTSA_v100179470m"/>
<protein>
    <submittedName>
        <fullName evidence="1">Uncharacterized protein</fullName>
    </submittedName>
</protein>
<sequence>YLQQQRLLDQMWLCSQSRIKSSSECHVQKRVMNEEVALENLRYMRHNALSNATWLPQHAATPLKRPSAGTGVFLPRRYPATPSDSLKKPVNTTAVLQSKVNPPRSLNFDEFTNVCSRRSQFDYDCMLARRTLVARQGNFRAVGGVACLNQERRLPQDWMY</sequence>
<gene>
    <name evidence="1" type="ORF">EUTSA_v100179470mg</name>
</gene>
<dbReference type="STRING" id="72664.V4LQ37"/>
<keyword evidence="2" id="KW-1185">Reference proteome</keyword>
<evidence type="ECO:0000313" key="2">
    <source>
        <dbReference type="Proteomes" id="UP000030689"/>
    </source>
</evidence>
<dbReference type="AlphaFoldDB" id="V4LQ37"/>
<evidence type="ECO:0000313" key="1">
    <source>
        <dbReference type="EMBL" id="ESQ52680.1"/>
    </source>
</evidence>
<proteinExistence type="predicted"/>
<reference evidence="1 2" key="1">
    <citation type="journal article" date="2013" name="Front. Plant Sci.">
        <title>The Reference Genome of the Halophytic Plant Eutrema salsugineum.</title>
        <authorList>
            <person name="Yang R."/>
            <person name="Jarvis D.E."/>
            <person name="Chen H."/>
            <person name="Beilstein M.A."/>
            <person name="Grimwood J."/>
            <person name="Jenkins J."/>
            <person name="Shu S."/>
            <person name="Prochnik S."/>
            <person name="Xin M."/>
            <person name="Ma C."/>
            <person name="Schmutz J."/>
            <person name="Wing R.A."/>
            <person name="Mitchell-Olds T."/>
            <person name="Schumaker K.S."/>
            <person name="Wang X."/>
        </authorList>
    </citation>
    <scope>NUCLEOTIDE SEQUENCE [LARGE SCALE GENOMIC DNA]</scope>
</reference>
<name>V4LQ37_EUTSA</name>
<dbReference type="EMBL" id="KI517385">
    <property type="protein sequence ID" value="ESQ52680.1"/>
    <property type="molecule type" value="Genomic_DNA"/>
</dbReference>
<feature type="non-terminal residue" evidence="1">
    <location>
        <position position="1"/>
    </location>
</feature>
<dbReference type="Proteomes" id="UP000030689">
    <property type="component" value="Unassembled WGS sequence"/>
</dbReference>